<reference evidence="4 5" key="1">
    <citation type="submission" date="2021-06" db="EMBL/GenBank/DDBJ databases">
        <title>Genome-based taxonomic framework of Microbacterium strains isolated from marine environment, the description of four new species and reclassification of four preexisting species.</title>
        <authorList>
            <person name="Lee S.D."/>
            <person name="Kim S.-M."/>
            <person name="Byeon Y.-S."/>
            <person name="Yang H.L."/>
            <person name="Kim I.S."/>
        </authorList>
    </citation>
    <scope>NUCLEOTIDE SEQUENCE [LARGE SCALE GENOMIC DNA]</scope>
    <source>
        <strain evidence="4 5">KSW4-10</strain>
    </source>
</reference>
<dbReference type="PANTHER" id="PTHR43861">
    <property type="entry name" value="TRANS-ACONITATE 2-METHYLTRANSFERASE-RELATED"/>
    <property type="match status" value="1"/>
</dbReference>
<protein>
    <submittedName>
        <fullName evidence="4">Class I SAM-dependent methyltransferase</fullName>
    </submittedName>
</protein>
<feature type="domain" description="Methyltransferase" evidence="3">
    <location>
        <begin position="52"/>
        <end position="141"/>
    </location>
</feature>
<keyword evidence="2" id="KW-0808">Transferase</keyword>
<dbReference type="InterPro" id="IPR041698">
    <property type="entry name" value="Methyltransf_25"/>
</dbReference>
<dbReference type="SUPFAM" id="SSF53335">
    <property type="entry name" value="S-adenosyl-L-methionine-dependent methyltransferases"/>
    <property type="match status" value="1"/>
</dbReference>
<gene>
    <name evidence="4" type="ORF">KV397_00035</name>
</gene>
<evidence type="ECO:0000259" key="3">
    <source>
        <dbReference type="Pfam" id="PF13649"/>
    </source>
</evidence>
<evidence type="ECO:0000313" key="5">
    <source>
        <dbReference type="Proteomes" id="UP000830631"/>
    </source>
</evidence>
<keyword evidence="1 4" id="KW-0489">Methyltransferase</keyword>
<dbReference type="GO" id="GO:0008168">
    <property type="term" value="F:methyltransferase activity"/>
    <property type="evidence" value="ECO:0007669"/>
    <property type="project" value="UniProtKB-KW"/>
</dbReference>
<proteinExistence type="predicted"/>
<organism evidence="4 5">
    <name type="scientific">Microbacterium aurugineum</name>
    <dbReference type="NCBI Taxonomy" id="2851642"/>
    <lineage>
        <taxon>Bacteria</taxon>
        <taxon>Bacillati</taxon>
        <taxon>Actinomycetota</taxon>
        <taxon>Actinomycetes</taxon>
        <taxon>Micrococcales</taxon>
        <taxon>Microbacteriaceae</taxon>
        <taxon>Microbacterium</taxon>
    </lineage>
</organism>
<accession>A0ABY4IVC8</accession>
<dbReference type="InterPro" id="IPR029063">
    <property type="entry name" value="SAM-dependent_MTases_sf"/>
</dbReference>
<evidence type="ECO:0000313" key="4">
    <source>
        <dbReference type="EMBL" id="UPL16255.1"/>
    </source>
</evidence>
<evidence type="ECO:0000256" key="2">
    <source>
        <dbReference type="ARBA" id="ARBA00022679"/>
    </source>
</evidence>
<dbReference type="EMBL" id="CP078078">
    <property type="protein sequence ID" value="UPL16255.1"/>
    <property type="molecule type" value="Genomic_DNA"/>
</dbReference>
<dbReference type="GO" id="GO:0032259">
    <property type="term" value="P:methylation"/>
    <property type="evidence" value="ECO:0007669"/>
    <property type="project" value="UniProtKB-KW"/>
</dbReference>
<dbReference type="RefSeq" id="WP_261811860.1">
    <property type="nucleotide sequence ID" value="NZ_CP078078.1"/>
</dbReference>
<keyword evidence="5" id="KW-1185">Reference proteome</keyword>
<sequence>MPRNTGSDGRIREGYSARAGEYAELFGDIDQMDADDRERIANWAEGIDGRLLDAGCGPGHWTAFLAARGHVAEGIDLVPEFISLATARYPGVPYRVASLSEADLEEGSLRGVLAWYSLIHASPGELPSLLATVRSALEDGGALLLGFFDGPDGEPFPHAVTTAHHWSVDGMSALLEEAGFSVIDSETRVPTGARPHASISAVAV</sequence>
<evidence type="ECO:0000256" key="1">
    <source>
        <dbReference type="ARBA" id="ARBA00022603"/>
    </source>
</evidence>
<dbReference type="Pfam" id="PF13649">
    <property type="entry name" value="Methyltransf_25"/>
    <property type="match status" value="1"/>
</dbReference>
<name>A0ABY4IVC8_9MICO</name>
<dbReference type="PANTHER" id="PTHR43861:SF1">
    <property type="entry name" value="TRANS-ACONITATE 2-METHYLTRANSFERASE"/>
    <property type="match status" value="1"/>
</dbReference>
<dbReference type="Gene3D" id="3.40.50.150">
    <property type="entry name" value="Vaccinia Virus protein VP39"/>
    <property type="match status" value="1"/>
</dbReference>
<dbReference type="Proteomes" id="UP000830631">
    <property type="component" value="Chromosome"/>
</dbReference>
<dbReference type="CDD" id="cd02440">
    <property type="entry name" value="AdoMet_MTases"/>
    <property type="match status" value="1"/>
</dbReference>